<dbReference type="EMBL" id="AP014967">
    <property type="protein sequence ID" value="BAT13570.1"/>
    <property type="molecule type" value="Genomic_DNA"/>
</dbReference>
<reference evidence="2 3" key="3">
    <citation type="journal article" date="2013" name="Rice">
        <title>Improvement of the Oryza sativa Nipponbare reference genome using next generation sequence and optical map data.</title>
        <authorList>
            <person name="Kawahara Y."/>
            <person name="de la Bastide M."/>
            <person name="Hamilton J.P."/>
            <person name="Kanamori H."/>
            <person name="McCombie W.R."/>
            <person name="Ouyang S."/>
            <person name="Schwartz D.C."/>
            <person name="Tanaka T."/>
            <person name="Wu J."/>
            <person name="Zhou S."/>
            <person name="Childs K.L."/>
            <person name="Davidson R.M."/>
            <person name="Lin H."/>
            <person name="Quesada-Ocampo L."/>
            <person name="Vaillancourt B."/>
            <person name="Sakai H."/>
            <person name="Lee S.S."/>
            <person name="Kim J."/>
            <person name="Numa H."/>
            <person name="Itoh T."/>
            <person name="Buell C.R."/>
            <person name="Matsumoto T."/>
        </authorList>
    </citation>
    <scope>NUCLEOTIDE SEQUENCE [LARGE SCALE GENOMIC DNA]</scope>
    <source>
        <strain evidence="3">cv. Nipponbare</strain>
    </source>
</reference>
<dbReference type="PaxDb" id="39947-A0A0N7KSR7"/>
<feature type="compositionally biased region" description="Pro residues" evidence="1">
    <location>
        <begin position="77"/>
        <end position="87"/>
    </location>
</feature>
<feature type="compositionally biased region" description="Low complexity" evidence="1">
    <location>
        <begin position="88"/>
        <end position="97"/>
    </location>
</feature>
<dbReference type="Proteomes" id="UP000059680">
    <property type="component" value="Chromosome 11"/>
</dbReference>
<feature type="compositionally biased region" description="Low complexity" evidence="1">
    <location>
        <begin position="67"/>
        <end position="76"/>
    </location>
</feature>
<evidence type="ECO:0000313" key="2">
    <source>
        <dbReference type="EMBL" id="BAT13570.1"/>
    </source>
</evidence>
<feature type="compositionally biased region" description="Basic residues" evidence="1">
    <location>
        <begin position="12"/>
        <end position="25"/>
    </location>
</feature>
<dbReference type="Gramene" id="Os11t0272900-01">
    <property type="protein sequence ID" value="Os11t0272900-01"/>
    <property type="gene ID" value="Os11g0272900"/>
</dbReference>
<dbReference type="PANTHER" id="PTHR46328">
    <property type="entry name" value="FAR-RED IMPAIRED RESPONSIVE (FAR1) FAMILY PROTEIN-RELATED"/>
    <property type="match status" value="1"/>
</dbReference>
<feature type="non-terminal residue" evidence="2">
    <location>
        <position position="279"/>
    </location>
</feature>
<keyword evidence="3" id="KW-1185">Reference proteome</keyword>
<feature type="compositionally biased region" description="Basic and acidic residues" evidence="1">
    <location>
        <begin position="1"/>
        <end position="11"/>
    </location>
</feature>
<proteinExistence type="predicted"/>
<organism evidence="2 3">
    <name type="scientific">Oryza sativa subsp. japonica</name>
    <name type="common">Rice</name>
    <dbReference type="NCBI Taxonomy" id="39947"/>
    <lineage>
        <taxon>Eukaryota</taxon>
        <taxon>Viridiplantae</taxon>
        <taxon>Streptophyta</taxon>
        <taxon>Embryophyta</taxon>
        <taxon>Tracheophyta</taxon>
        <taxon>Spermatophyta</taxon>
        <taxon>Magnoliopsida</taxon>
        <taxon>Liliopsida</taxon>
        <taxon>Poales</taxon>
        <taxon>Poaceae</taxon>
        <taxon>BOP clade</taxon>
        <taxon>Oryzoideae</taxon>
        <taxon>Oryzeae</taxon>
        <taxon>Oryzinae</taxon>
        <taxon>Oryza</taxon>
        <taxon>Oryza sativa</taxon>
    </lineage>
</organism>
<feature type="compositionally biased region" description="Low complexity" evidence="1">
    <location>
        <begin position="45"/>
        <end position="60"/>
    </location>
</feature>
<gene>
    <name evidence="2" type="ordered locus">Os11g0272900</name>
    <name evidence="2" type="ORF">OSNPB_110272900</name>
</gene>
<dbReference type="PANTHER" id="PTHR46328:SF30">
    <property type="entry name" value="OS04G0641500 PROTEIN"/>
    <property type="match status" value="1"/>
</dbReference>
<dbReference type="InParanoid" id="A0A0N7KSR7"/>
<feature type="region of interest" description="Disordered" evidence="1">
    <location>
        <begin position="1"/>
        <end position="108"/>
    </location>
</feature>
<reference evidence="3" key="1">
    <citation type="journal article" date="2005" name="Nature">
        <title>The map-based sequence of the rice genome.</title>
        <authorList>
            <consortium name="International rice genome sequencing project (IRGSP)"/>
            <person name="Matsumoto T."/>
            <person name="Wu J."/>
            <person name="Kanamori H."/>
            <person name="Katayose Y."/>
            <person name="Fujisawa M."/>
            <person name="Namiki N."/>
            <person name="Mizuno H."/>
            <person name="Yamamoto K."/>
            <person name="Antonio B.A."/>
            <person name="Baba T."/>
            <person name="Sakata K."/>
            <person name="Nagamura Y."/>
            <person name="Aoki H."/>
            <person name="Arikawa K."/>
            <person name="Arita K."/>
            <person name="Bito T."/>
            <person name="Chiden Y."/>
            <person name="Fujitsuka N."/>
            <person name="Fukunaka R."/>
            <person name="Hamada M."/>
            <person name="Harada C."/>
            <person name="Hayashi A."/>
            <person name="Hijishita S."/>
            <person name="Honda M."/>
            <person name="Hosokawa S."/>
            <person name="Ichikawa Y."/>
            <person name="Idonuma A."/>
            <person name="Iijima M."/>
            <person name="Ikeda M."/>
            <person name="Ikeno M."/>
            <person name="Ito K."/>
            <person name="Ito S."/>
            <person name="Ito T."/>
            <person name="Ito Y."/>
            <person name="Ito Y."/>
            <person name="Iwabuchi A."/>
            <person name="Kamiya K."/>
            <person name="Karasawa W."/>
            <person name="Kurita K."/>
            <person name="Katagiri S."/>
            <person name="Kikuta A."/>
            <person name="Kobayashi H."/>
            <person name="Kobayashi N."/>
            <person name="Machita K."/>
            <person name="Maehara T."/>
            <person name="Masukawa M."/>
            <person name="Mizubayashi T."/>
            <person name="Mukai Y."/>
            <person name="Nagasaki H."/>
            <person name="Nagata Y."/>
            <person name="Naito S."/>
            <person name="Nakashima M."/>
            <person name="Nakama Y."/>
            <person name="Nakamichi Y."/>
            <person name="Nakamura M."/>
            <person name="Meguro A."/>
            <person name="Negishi M."/>
            <person name="Ohta I."/>
            <person name="Ohta T."/>
            <person name="Okamoto M."/>
            <person name="Ono N."/>
            <person name="Saji S."/>
            <person name="Sakaguchi M."/>
            <person name="Sakai K."/>
            <person name="Shibata M."/>
            <person name="Shimokawa T."/>
            <person name="Song J."/>
            <person name="Takazaki Y."/>
            <person name="Terasawa K."/>
            <person name="Tsugane M."/>
            <person name="Tsuji K."/>
            <person name="Ueda S."/>
            <person name="Waki K."/>
            <person name="Yamagata H."/>
            <person name="Yamamoto M."/>
            <person name="Yamamoto S."/>
            <person name="Yamane H."/>
            <person name="Yoshiki S."/>
            <person name="Yoshihara R."/>
            <person name="Yukawa K."/>
            <person name="Zhong H."/>
            <person name="Yano M."/>
            <person name="Yuan Q."/>
            <person name="Ouyang S."/>
            <person name="Liu J."/>
            <person name="Jones K.M."/>
            <person name="Gansberger K."/>
            <person name="Moffat K."/>
            <person name="Hill J."/>
            <person name="Bera J."/>
            <person name="Fadrosh D."/>
            <person name="Jin S."/>
            <person name="Johri S."/>
            <person name="Kim M."/>
            <person name="Overton L."/>
            <person name="Reardon M."/>
            <person name="Tsitrin T."/>
            <person name="Vuong H."/>
            <person name="Weaver B."/>
            <person name="Ciecko A."/>
            <person name="Tallon L."/>
            <person name="Jackson J."/>
            <person name="Pai G."/>
            <person name="Aken S.V."/>
            <person name="Utterback T."/>
            <person name="Reidmuller S."/>
            <person name="Feldblyum T."/>
            <person name="Hsiao J."/>
            <person name="Zismann V."/>
            <person name="Iobst S."/>
            <person name="de Vazeille A.R."/>
            <person name="Buell C.R."/>
            <person name="Ying K."/>
            <person name="Li Y."/>
            <person name="Lu T."/>
            <person name="Huang Y."/>
            <person name="Zhao Q."/>
            <person name="Feng Q."/>
            <person name="Zhang L."/>
            <person name="Zhu J."/>
            <person name="Weng Q."/>
            <person name="Mu J."/>
            <person name="Lu Y."/>
            <person name="Fan D."/>
            <person name="Liu Y."/>
            <person name="Guan J."/>
            <person name="Zhang Y."/>
            <person name="Yu S."/>
            <person name="Liu X."/>
            <person name="Zhang Y."/>
            <person name="Hong G."/>
            <person name="Han B."/>
            <person name="Choisne N."/>
            <person name="Demange N."/>
            <person name="Orjeda G."/>
            <person name="Samain S."/>
            <person name="Cattolico L."/>
            <person name="Pelletier E."/>
            <person name="Couloux A."/>
            <person name="Segurens B."/>
            <person name="Wincker P."/>
            <person name="D'Hont A."/>
            <person name="Scarpelli C."/>
            <person name="Weissenbach J."/>
            <person name="Salanoubat M."/>
            <person name="Quetier F."/>
            <person name="Yu Y."/>
            <person name="Kim H.R."/>
            <person name="Rambo T."/>
            <person name="Currie J."/>
            <person name="Collura K."/>
            <person name="Luo M."/>
            <person name="Yang T."/>
            <person name="Ammiraju J.S.S."/>
            <person name="Engler F."/>
            <person name="Soderlund C."/>
            <person name="Wing R.A."/>
            <person name="Palmer L.E."/>
            <person name="de la Bastide M."/>
            <person name="Spiegel L."/>
            <person name="Nascimento L."/>
            <person name="Zutavern T."/>
            <person name="O'Shaughnessy A."/>
            <person name="Dike S."/>
            <person name="Dedhia N."/>
            <person name="Preston R."/>
            <person name="Balija V."/>
            <person name="McCombie W.R."/>
            <person name="Chow T."/>
            <person name="Chen H."/>
            <person name="Chung M."/>
            <person name="Chen C."/>
            <person name="Shaw J."/>
            <person name="Wu H."/>
            <person name="Hsiao K."/>
            <person name="Chao Y."/>
            <person name="Chu M."/>
            <person name="Cheng C."/>
            <person name="Hour A."/>
            <person name="Lee P."/>
            <person name="Lin S."/>
            <person name="Lin Y."/>
            <person name="Liou J."/>
            <person name="Liu S."/>
            <person name="Hsing Y."/>
            <person name="Raghuvanshi S."/>
            <person name="Mohanty A."/>
            <person name="Bharti A.K."/>
            <person name="Gaur A."/>
            <person name="Gupta V."/>
            <person name="Kumar D."/>
            <person name="Ravi V."/>
            <person name="Vij S."/>
            <person name="Kapur A."/>
            <person name="Khurana P."/>
            <person name="Khurana P."/>
            <person name="Khurana J.P."/>
            <person name="Tyagi A.K."/>
            <person name="Gaikwad K."/>
            <person name="Singh A."/>
            <person name="Dalal V."/>
            <person name="Srivastava S."/>
            <person name="Dixit A."/>
            <person name="Pal A.K."/>
            <person name="Ghazi I.A."/>
            <person name="Yadav M."/>
            <person name="Pandit A."/>
            <person name="Bhargava A."/>
            <person name="Sureshbabu K."/>
            <person name="Batra K."/>
            <person name="Sharma T.R."/>
            <person name="Mohapatra T."/>
            <person name="Singh N.K."/>
            <person name="Messing J."/>
            <person name="Nelson A.B."/>
            <person name="Fuks G."/>
            <person name="Kavchok S."/>
            <person name="Keizer G."/>
            <person name="Linton E."/>
            <person name="Llaca V."/>
            <person name="Song R."/>
            <person name="Tanyolac B."/>
            <person name="Young S."/>
            <person name="Ho-Il K."/>
            <person name="Hahn J.H."/>
            <person name="Sangsakoo G."/>
            <person name="Vanavichit A."/>
            <person name="de Mattos Luiz.A.T."/>
            <person name="Zimmer P.D."/>
            <person name="Malone G."/>
            <person name="Dellagostin O."/>
            <person name="de Oliveira A.C."/>
            <person name="Bevan M."/>
            <person name="Bancroft I."/>
            <person name="Minx P."/>
            <person name="Cordum H."/>
            <person name="Wilson R."/>
            <person name="Cheng Z."/>
            <person name="Jin W."/>
            <person name="Jiang J."/>
            <person name="Leong S.A."/>
            <person name="Iwama H."/>
            <person name="Gojobori T."/>
            <person name="Itoh T."/>
            <person name="Niimura Y."/>
            <person name="Fujii Y."/>
            <person name="Habara T."/>
            <person name="Sakai H."/>
            <person name="Sato Y."/>
            <person name="Wilson G."/>
            <person name="Kumar K."/>
            <person name="McCouch S."/>
            <person name="Juretic N."/>
            <person name="Hoen D."/>
            <person name="Wright S."/>
            <person name="Bruskiewich R."/>
            <person name="Bureau T."/>
            <person name="Miyao A."/>
            <person name="Hirochika H."/>
            <person name="Nishikawa T."/>
            <person name="Kadowaki K."/>
            <person name="Sugiura M."/>
            <person name="Burr B."/>
            <person name="Sasaki T."/>
        </authorList>
    </citation>
    <scope>NUCLEOTIDE SEQUENCE [LARGE SCALE GENOMIC DNA]</scope>
    <source>
        <strain evidence="3">cv. Nipponbare</strain>
    </source>
</reference>
<dbReference type="AlphaFoldDB" id="A0A0N7KSR7"/>
<sequence>RPTKKNSEKIERNKKKYEKRKKKERKNSCICRREEGVTRQPRAPPRGGSLRPRSPSLSSLRPPPSPLSQLPSLPLLPYQPPSFPPSLPITLIPSSAPGRRGEPRRSIPLSSSFRRRPRIPSFSLRRVQKKMASTSTYSGVHLRGDIPPPSPPAIDDVLDVLPIAVSPPPPSLHQTFIDPLLHRTVITPPPPINPEACITPDSNLTFTHGQDIPEDVVPLIGTMFESEDAAYSFYNRYARYAGFGIKKGKFDNARRARFLHCTRQGNHTYKGEEVNRVRN</sequence>
<evidence type="ECO:0000313" key="3">
    <source>
        <dbReference type="Proteomes" id="UP000059680"/>
    </source>
</evidence>
<protein>
    <submittedName>
        <fullName evidence="2">Os11g0272900 protein</fullName>
    </submittedName>
</protein>
<evidence type="ECO:0000256" key="1">
    <source>
        <dbReference type="SAM" id="MobiDB-lite"/>
    </source>
</evidence>
<name>A0A0N7KSR7_ORYSJ</name>
<accession>A0A0N7KSR7</accession>
<reference evidence="2 3" key="2">
    <citation type="journal article" date="2013" name="Plant Cell Physiol.">
        <title>Rice Annotation Project Database (RAP-DB): an integrative and interactive database for rice genomics.</title>
        <authorList>
            <person name="Sakai H."/>
            <person name="Lee S.S."/>
            <person name="Tanaka T."/>
            <person name="Numa H."/>
            <person name="Kim J."/>
            <person name="Kawahara Y."/>
            <person name="Wakimoto H."/>
            <person name="Yang C.C."/>
            <person name="Iwamoto M."/>
            <person name="Abe T."/>
            <person name="Yamada Y."/>
            <person name="Muto A."/>
            <person name="Inokuchi H."/>
            <person name="Ikemura T."/>
            <person name="Matsumoto T."/>
            <person name="Sasaki T."/>
            <person name="Itoh T."/>
        </authorList>
    </citation>
    <scope>NUCLEOTIDE SEQUENCE [LARGE SCALE GENOMIC DNA]</scope>
    <source>
        <strain evidence="3">cv. Nipponbare</strain>
    </source>
</reference>